<evidence type="ECO:0000313" key="2">
    <source>
        <dbReference type="Proteomes" id="UP001152622"/>
    </source>
</evidence>
<dbReference type="Proteomes" id="UP001152622">
    <property type="component" value="Chromosome 3"/>
</dbReference>
<reference evidence="1" key="1">
    <citation type="journal article" date="2023" name="Science">
        <title>Genome structures resolve the early diversification of teleost fishes.</title>
        <authorList>
            <person name="Parey E."/>
            <person name="Louis A."/>
            <person name="Montfort J."/>
            <person name="Bouchez O."/>
            <person name="Roques C."/>
            <person name="Iampietro C."/>
            <person name="Lluch J."/>
            <person name="Castinel A."/>
            <person name="Donnadieu C."/>
            <person name="Desvignes T."/>
            <person name="Floi Bucao C."/>
            <person name="Jouanno E."/>
            <person name="Wen M."/>
            <person name="Mejri S."/>
            <person name="Dirks R."/>
            <person name="Jansen H."/>
            <person name="Henkel C."/>
            <person name="Chen W.J."/>
            <person name="Zahm M."/>
            <person name="Cabau C."/>
            <person name="Klopp C."/>
            <person name="Thompson A.W."/>
            <person name="Robinson-Rechavi M."/>
            <person name="Braasch I."/>
            <person name="Lecointre G."/>
            <person name="Bobe J."/>
            <person name="Postlethwait J.H."/>
            <person name="Berthelot C."/>
            <person name="Roest Crollius H."/>
            <person name="Guiguen Y."/>
        </authorList>
    </citation>
    <scope>NUCLEOTIDE SEQUENCE</scope>
    <source>
        <strain evidence="1">WJC10195</strain>
    </source>
</reference>
<gene>
    <name evidence="1" type="ORF">SKAU_G00088480</name>
</gene>
<proteinExistence type="predicted"/>
<dbReference type="AlphaFoldDB" id="A0A9Q1J425"/>
<accession>A0A9Q1J425</accession>
<protein>
    <submittedName>
        <fullName evidence="1">Uncharacterized protein</fullName>
    </submittedName>
</protein>
<comment type="caution">
    <text evidence="1">The sequence shown here is derived from an EMBL/GenBank/DDBJ whole genome shotgun (WGS) entry which is preliminary data.</text>
</comment>
<sequence length="130" mass="14402">MTRRGANAQVPNGAVPFVCQRMARSGEAGGREAEAEICADSCCFSERILISDLQYMQDTRDQERSRETQGLNRPVESCTGTFYTNRTCTTTATRLIITATRTANCSQHKLLPQTDPARKCRNREPTGPSI</sequence>
<dbReference type="EMBL" id="JAINUF010000003">
    <property type="protein sequence ID" value="KAJ8368820.1"/>
    <property type="molecule type" value="Genomic_DNA"/>
</dbReference>
<evidence type="ECO:0000313" key="1">
    <source>
        <dbReference type="EMBL" id="KAJ8368820.1"/>
    </source>
</evidence>
<organism evidence="1 2">
    <name type="scientific">Synaphobranchus kaupii</name>
    <name type="common">Kaup's arrowtooth eel</name>
    <dbReference type="NCBI Taxonomy" id="118154"/>
    <lineage>
        <taxon>Eukaryota</taxon>
        <taxon>Metazoa</taxon>
        <taxon>Chordata</taxon>
        <taxon>Craniata</taxon>
        <taxon>Vertebrata</taxon>
        <taxon>Euteleostomi</taxon>
        <taxon>Actinopterygii</taxon>
        <taxon>Neopterygii</taxon>
        <taxon>Teleostei</taxon>
        <taxon>Anguilliformes</taxon>
        <taxon>Synaphobranchidae</taxon>
        <taxon>Synaphobranchus</taxon>
    </lineage>
</organism>
<name>A0A9Q1J425_SYNKA</name>
<keyword evidence="2" id="KW-1185">Reference proteome</keyword>